<name>A0ABV6FN75_9BACT</name>
<feature type="transmembrane region" description="Helical" evidence="5">
    <location>
        <begin position="149"/>
        <end position="166"/>
    </location>
</feature>
<keyword evidence="2 5" id="KW-0812">Transmembrane</keyword>
<feature type="transmembrane region" description="Helical" evidence="5">
    <location>
        <begin position="37"/>
        <end position="61"/>
    </location>
</feature>
<keyword evidence="4 5" id="KW-0472">Membrane</keyword>
<organism evidence="7 8">
    <name type="scientific">Fontibacter flavus</name>
    <dbReference type="NCBI Taxonomy" id="654838"/>
    <lineage>
        <taxon>Bacteria</taxon>
        <taxon>Pseudomonadati</taxon>
        <taxon>Bacteroidota</taxon>
        <taxon>Cytophagia</taxon>
        <taxon>Cytophagales</taxon>
        <taxon>Cyclobacteriaceae</taxon>
        <taxon>Fontibacter</taxon>
    </lineage>
</organism>
<accession>A0ABV6FN75</accession>
<dbReference type="Gene3D" id="1.20.120.1630">
    <property type="match status" value="1"/>
</dbReference>
<evidence type="ECO:0000313" key="7">
    <source>
        <dbReference type="EMBL" id="MFC0261272.1"/>
    </source>
</evidence>
<evidence type="ECO:0000256" key="4">
    <source>
        <dbReference type="ARBA" id="ARBA00023136"/>
    </source>
</evidence>
<keyword evidence="8" id="KW-1185">Reference proteome</keyword>
<evidence type="ECO:0000259" key="6">
    <source>
        <dbReference type="Pfam" id="PF07298"/>
    </source>
</evidence>
<dbReference type="RefSeq" id="WP_382385726.1">
    <property type="nucleotide sequence ID" value="NZ_JBHLWI010000002.1"/>
</dbReference>
<dbReference type="InterPro" id="IPR009915">
    <property type="entry name" value="NnrU_dom"/>
</dbReference>
<evidence type="ECO:0000256" key="3">
    <source>
        <dbReference type="ARBA" id="ARBA00022989"/>
    </source>
</evidence>
<reference evidence="7 8" key="1">
    <citation type="submission" date="2024-09" db="EMBL/GenBank/DDBJ databases">
        <authorList>
            <person name="Sun Q."/>
            <person name="Mori K."/>
        </authorList>
    </citation>
    <scope>NUCLEOTIDE SEQUENCE [LARGE SCALE GENOMIC DNA]</scope>
    <source>
        <strain evidence="7 8">CCM 7650</strain>
    </source>
</reference>
<keyword evidence="7" id="KW-0489">Methyltransferase</keyword>
<evidence type="ECO:0000256" key="1">
    <source>
        <dbReference type="ARBA" id="ARBA00004141"/>
    </source>
</evidence>
<dbReference type="PANTHER" id="PTHR12714">
    <property type="entry name" value="PROTEIN-S ISOPRENYLCYSTEINE O-METHYLTRANSFERASE"/>
    <property type="match status" value="1"/>
</dbReference>
<proteinExistence type="predicted"/>
<dbReference type="Pfam" id="PF07298">
    <property type="entry name" value="NnrU"/>
    <property type="match status" value="1"/>
</dbReference>
<feature type="transmembrane region" description="Helical" evidence="5">
    <location>
        <begin position="124"/>
        <end position="143"/>
    </location>
</feature>
<sequence>MSYLVLVFLWALFYITHSIFASLNFKQKMKSWLGKAYVWYRLLYSLFSTVLFLYIIIYASAIEKWALLAMTDMTTYIGFMLAALGTIIMVKAFKNFSTPKFVGLKPHDDLEEKGEFIHTGIHSYIRHPIYSGLILIFLGYFFYQPYMSSLIHFLCLLIYLPFGIYFEEKKLIKLFGNQYEQYRKSVPSLIPRLTKKAT</sequence>
<keyword evidence="7" id="KW-0808">Transferase</keyword>
<keyword evidence="3 5" id="KW-1133">Transmembrane helix</keyword>
<dbReference type="EMBL" id="JBHLWI010000002">
    <property type="protein sequence ID" value="MFC0261272.1"/>
    <property type="molecule type" value="Genomic_DNA"/>
</dbReference>
<dbReference type="PANTHER" id="PTHR12714:SF9">
    <property type="entry name" value="PROTEIN-S-ISOPRENYLCYSTEINE O-METHYLTRANSFERASE"/>
    <property type="match status" value="1"/>
</dbReference>
<gene>
    <name evidence="7" type="ORF">ACFFIP_01160</name>
</gene>
<dbReference type="EC" id="2.1.1.100" evidence="7"/>
<protein>
    <submittedName>
        <fullName evidence="7">Methyltransferase family protein</fullName>
        <ecNumber evidence="7">2.1.1.100</ecNumber>
        <ecNumber evidence="7">2.1.1.334</ecNumber>
    </submittedName>
</protein>
<feature type="transmembrane region" description="Helical" evidence="5">
    <location>
        <begin position="73"/>
        <end position="93"/>
    </location>
</feature>
<evidence type="ECO:0000313" key="8">
    <source>
        <dbReference type="Proteomes" id="UP001589797"/>
    </source>
</evidence>
<dbReference type="Proteomes" id="UP001589797">
    <property type="component" value="Unassembled WGS sequence"/>
</dbReference>
<evidence type="ECO:0000256" key="5">
    <source>
        <dbReference type="SAM" id="Phobius"/>
    </source>
</evidence>
<evidence type="ECO:0000256" key="2">
    <source>
        <dbReference type="ARBA" id="ARBA00022692"/>
    </source>
</evidence>
<dbReference type="GO" id="GO:0032259">
    <property type="term" value="P:methylation"/>
    <property type="evidence" value="ECO:0007669"/>
    <property type="project" value="UniProtKB-KW"/>
</dbReference>
<comment type="subcellular location">
    <subcellularLocation>
        <location evidence="1">Membrane</location>
        <topology evidence="1">Multi-pass membrane protein</topology>
    </subcellularLocation>
</comment>
<dbReference type="GO" id="GO:0004671">
    <property type="term" value="F:protein C-terminal S-isoprenylcysteine carboxyl O-methyltransferase activity"/>
    <property type="evidence" value="ECO:0007669"/>
    <property type="project" value="UniProtKB-EC"/>
</dbReference>
<dbReference type="EC" id="2.1.1.334" evidence="7"/>
<feature type="transmembrane region" description="Helical" evidence="5">
    <location>
        <begin position="6"/>
        <end position="25"/>
    </location>
</feature>
<feature type="domain" description="NnrU" evidence="6">
    <location>
        <begin position="5"/>
        <end position="178"/>
    </location>
</feature>
<comment type="caution">
    <text evidence="7">The sequence shown here is derived from an EMBL/GenBank/DDBJ whole genome shotgun (WGS) entry which is preliminary data.</text>
</comment>